<protein>
    <recommendedName>
        <fullName evidence="6">Phosphoenolpyruvate synthase</fullName>
    </recommendedName>
</protein>
<feature type="domain" description="PEP-utilising enzyme mobile" evidence="2">
    <location>
        <begin position="806"/>
        <end position="876"/>
    </location>
</feature>
<evidence type="ECO:0000259" key="3">
    <source>
        <dbReference type="Pfam" id="PF01326"/>
    </source>
</evidence>
<dbReference type="AlphaFoldDB" id="A0A5C6X3I1"/>
<dbReference type="GO" id="GO:0016301">
    <property type="term" value="F:kinase activity"/>
    <property type="evidence" value="ECO:0007669"/>
    <property type="project" value="InterPro"/>
</dbReference>
<dbReference type="SUPFAM" id="SSF56059">
    <property type="entry name" value="Glutathione synthetase ATP-binding domain-like"/>
    <property type="match status" value="1"/>
</dbReference>
<feature type="region of interest" description="Disordered" evidence="1">
    <location>
        <begin position="763"/>
        <end position="785"/>
    </location>
</feature>
<evidence type="ECO:0000313" key="5">
    <source>
        <dbReference type="Proteomes" id="UP000321046"/>
    </source>
</evidence>
<dbReference type="RefSeq" id="WP_146974781.1">
    <property type="nucleotide sequence ID" value="NZ_VOSL01000053.1"/>
</dbReference>
<dbReference type="Gene3D" id="3.30.1490.20">
    <property type="entry name" value="ATP-grasp fold, A domain"/>
    <property type="match status" value="1"/>
</dbReference>
<evidence type="ECO:0000256" key="1">
    <source>
        <dbReference type="SAM" id="MobiDB-lite"/>
    </source>
</evidence>
<dbReference type="InterPro" id="IPR013815">
    <property type="entry name" value="ATP_grasp_subdomain_1"/>
</dbReference>
<feature type="domain" description="Pyruvate phosphate dikinase AMP/ATP-binding" evidence="3">
    <location>
        <begin position="41"/>
        <end position="315"/>
    </location>
</feature>
<organism evidence="4 5">
    <name type="scientific">Lujinxingia vulgaris</name>
    <dbReference type="NCBI Taxonomy" id="2600176"/>
    <lineage>
        <taxon>Bacteria</taxon>
        <taxon>Deltaproteobacteria</taxon>
        <taxon>Bradymonadales</taxon>
        <taxon>Lujinxingiaceae</taxon>
        <taxon>Lujinxingia</taxon>
    </lineage>
</organism>
<evidence type="ECO:0000259" key="2">
    <source>
        <dbReference type="Pfam" id="PF00391"/>
    </source>
</evidence>
<feature type="region of interest" description="Disordered" evidence="1">
    <location>
        <begin position="628"/>
        <end position="648"/>
    </location>
</feature>
<accession>A0A5C6X3I1</accession>
<dbReference type="GO" id="GO:0005524">
    <property type="term" value="F:ATP binding"/>
    <property type="evidence" value="ECO:0007669"/>
    <property type="project" value="InterPro"/>
</dbReference>
<dbReference type="Gene3D" id="3.30.470.20">
    <property type="entry name" value="ATP-grasp fold, B domain"/>
    <property type="match status" value="1"/>
</dbReference>
<dbReference type="EMBL" id="VOSL01000053">
    <property type="protein sequence ID" value="TXD34830.1"/>
    <property type="molecule type" value="Genomic_DNA"/>
</dbReference>
<dbReference type="InterPro" id="IPR051549">
    <property type="entry name" value="PEP_Utilizing_Enz"/>
</dbReference>
<feature type="region of interest" description="Disordered" evidence="1">
    <location>
        <begin position="1"/>
        <end position="28"/>
    </location>
</feature>
<reference evidence="4 5" key="1">
    <citation type="submission" date="2019-08" db="EMBL/GenBank/DDBJ databases">
        <title>Bradymonadales sp. TMQ2.</title>
        <authorList>
            <person name="Liang Q."/>
        </authorList>
    </citation>
    <scope>NUCLEOTIDE SEQUENCE [LARGE SCALE GENOMIC DNA]</scope>
    <source>
        <strain evidence="4 5">TMQ2</strain>
    </source>
</reference>
<dbReference type="InterPro" id="IPR008279">
    <property type="entry name" value="PEP-util_enz_mobile_dom"/>
</dbReference>
<dbReference type="Pfam" id="PF00391">
    <property type="entry name" value="PEP-utilizers"/>
    <property type="match status" value="1"/>
</dbReference>
<name>A0A5C6X3I1_9DELT</name>
<dbReference type="InterPro" id="IPR002192">
    <property type="entry name" value="PPDK_AMP/ATP-bd"/>
</dbReference>
<dbReference type="Gene3D" id="3.50.30.10">
    <property type="entry name" value="Phosphohistidine domain"/>
    <property type="match status" value="1"/>
</dbReference>
<dbReference type="PANTHER" id="PTHR43615">
    <property type="entry name" value="PHOSPHOENOLPYRUVATE SYNTHASE-RELATED"/>
    <property type="match status" value="1"/>
</dbReference>
<gene>
    <name evidence="4" type="ORF">FRC96_12280</name>
</gene>
<comment type="caution">
    <text evidence="4">The sequence shown here is derived from an EMBL/GenBank/DDBJ whole genome shotgun (WGS) entry which is preliminary data.</text>
</comment>
<sequence>MKRSPTTDPIVRFGPHRQPDAPSSWTLSLSAPGKSAAISRQRVGGKAYGLWQLVSAGFNVPEAFVITTEAFEAALYPLALQATSLTELREAIVEAELPRTLLEEIDARLASSGAEAWAVRSSATGEDGKARSFAGQGLTLLDVQDSEAIADAIRQVWASALRLERLVYEANDTITLTPAPMAVIVQAMLKPACAGVLFSQNPLSGDTNEVVISCAPGAGTAVVLGQDSETFYLDKHSGYVRRHVAASGEDASPEQPATLSAEQRVELTGAGATIESAFGMPVDVEWAYAFPHPDAHRAELFFVQARPITSSAAGEPHPDQVWTNTNVGEALPGVATPLTWSILERFSRRGFEQAFGSLGLSVPDDAELVRAFKGRIYLNLTRFMSIASGLPIFSPERLFEMAGGGGVELVRDVYERRSRRDFFKRLPTTIPKIVGAQLSMPLVAPLWGRYFTGKVDEFFDRDLARLSSTELLGELDHLDGLFERTGLVMLSVSSNFLMSYALTSEALRLLGATGIDAPSSPRDFIAGLDVKSAEPGLALLELGRIARRSLRLRRLITENDPAEVHEALHAQSQHDDVAMFLVELDAFRKHYGHRAPREAELATPRWREDMSFLFEVLQSFIDAPHLPSSTESVRQHQRARQLPTPELPGPFKKALSAVIGLTRKNARQREYMRDRVVDALDVYRRFFLECGRRLTEHNILQSPEEVFYLTAPELRAWLGAPHLASTFALRVLARRALFEHYRRLPDPPATFLLRGHEIIADDDLHTPAPDPGQATGRLSGLGGSPGRVTGPARVILDPASEDASIRPGDILVAPYTDVGWTPLFLTAAGVVMSLGGPLSHSCIVAREYGIPTVVNARRATEIINNGDLITVDGDQGLVFIHPRDDAPTSS</sequence>
<dbReference type="PANTHER" id="PTHR43615:SF1">
    <property type="entry name" value="PPDK_N DOMAIN-CONTAINING PROTEIN"/>
    <property type="match status" value="1"/>
</dbReference>
<dbReference type="Pfam" id="PF01326">
    <property type="entry name" value="PPDK_N"/>
    <property type="match status" value="1"/>
</dbReference>
<dbReference type="OrthoDB" id="9765468at2"/>
<evidence type="ECO:0008006" key="6">
    <source>
        <dbReference type="Google" id="ProtNLM"/>
    </source>
</evidence>
<dbReference type="InterPro" id="IPR036637">
    <property type="entry name" value="Phosphohistidine_dom_sf"/>
</dbReference>
<evidence type="ECO:0000313" key="4">
    <source>
        <dbReference type="EMBL" id="TXD34830.1"/>
    </source>
</evidence>
<proteinExistence type="predicted"/>
<dbReference type="Proteomes" id="UP000321046">
    <property type="component" value="Unassembled WGS sequence"/>
</dbReference>
<dbReference type="SUPFAM" id="SSF52009">
    <property type="entry name" value="Phosphohistidine domain"/>
    <property type="match status" value="1"/>
</dbReference>